<organism evidence="2 4">
    <name type="scientific">Rosa chinensis</name>
    <name type="common">China rose</name>
    <dbReference type="NCBI Taxonomy" id="74649"/>
    <lineage>
        <taxon>Eukaryota</taxon>
        <taxon>Viridiplantae</taxon>
        <taxon>Streptophyta</taxon>
        <taxon>Embryophyta</taxon>
        <taxon>Tracheophyta</taxon>
        <taxon>Spermatophyta</taxon>
        <taxon>Magnoliopsida</taxon>
        <taxon>eudicotyledons</taxon>
        <taxon>Gunneridae</taxon>
        <taxon>Pentapetalae</taxon>
        <taxon>rosids</taxon>
        <taxon>fabids</taxon>
        <taxon>Rosales</taxon>
        <taxon>Rosaceae</taxon>
        <taxon>Rosoideae</taxon>
        <taxon>Rosoideae incertae sedis</taxon>
        <taxon>Rosa</taxon>
    </lineage>
</organism>
<keyword evidence="1" id="KW-1133">Transmembrane helix</keyword>
<keyword evidence="1" id="KW-0812">Transmembrane</keyword>
<protein>
    <submittedName>
        <fullName evidence="2">Uncharacterized protein</fullName>
    </submittedName>
</protein>
<dbReference type="EMBL" id="PDCK01000045">
    <property type="protein sequence ID" value="PRQ20863.1"/>
    <property type="molecule type" value="Genomic_DNA"/>
</dbReference>
<evidence type="ECO:0000313" key="4">
    <source>
        <dbReference type="Proteomes" id="UP000238479"/>
    </source>
</evidence>
<evidence type="ECO:0000313" key="3">
    <source>
        <dbReference type="EMBL" id="PRQ37518.1"/>
    </source>
</evidence>
<dbReference type="Proteomes" id="UP000238479">
    <property type="component" value="Chromosome 7"/>
</dbReference>
<comment type="caution">
    <text evidence="2">The sequence shown here is derived from an EMBL/GenBank/DDBJ whole genome shotgun (WGS) entry which is preliminary data.</text>
</comment>
<dbReference type="Proteomes" id="UP000238479">
    <property type="component" value="Chromosome 4"/>
</dbReference>
<name>A0A2P6PG06_ROSCH</name>
<reference evidence="2 4" key="1">
    <citation type="journal article" date="2018" name="Nat. Genet.">
        <title>The Rosa genome provides new insights in the design of modern roses.</title>
        <authorList>
            <person name="Bendahmane M."/>
        </authorList>
    </citation>
    <scope>NUCLEOTIDE SEQUENCE [LARGE SCALE GENOMIC DNA]</scope>
    <source>
        <strain evidence="4">cv. Old Blush</strain>
    </source>
</reference>
<gene>
    <name evidence="3" type="ORF">RchiOBHm_Chr4g0403451</name>
    <name evidence="2" type="ORF">RchiOBHm_Chr7g0232751</name>
</gene>
<keyword evidence="4" id="KW-1185">Reference proteome</keyword>
<evidence type="ECO:0000256" key="1">
    <source>
        <dbReference type="SAM" id="Phobius"/>
    </source>
</evidence>
<dbReference type="Gramene" id="PRQ37518">
    <property type="protein sequence ID" value="PRQ37518"/>
    <property type="gene ID" value="RchiOBHm_Chr4g0403451"/>
</dbReference>
<dbReference type="Gramene" id="PRQ20863">
    <property type="protein sequence ID" value="PRQ20863"/>
    <property type="gene ID" value="RchiOBHm_Chr7g0232751"/>
</dbReference>
<proteinExistence type="predicted"/>
<feature type="transmembrane region" description="Helical" evidence="1">
    <location>
        <begin position="47"/>
        <end position="71"/>
    </location>
</feature>
<keyword evidence="1" id="KW-0472">Membrane</keyword>
<accession>A0A2P6PG06</accession>
<sequence>MAIYQIHIPSNHIHYIKPNIRFSRQKGKKPVFLSNHTNTHCPSITDIVIFSIVFFRCSLVVMLLPSLRVTAALSTQSSRKR</sequence>
<dbReference type="AlphaFoldDB" id="A0A2P6PG06"/>
<evidence type="ECO:0000313" key="2">
    <source>
        <dbReference type="EMBL" id="PRQ20863.1"/>
    </source>
</evidence>
<dbReference type="EMBL" id="PDCK01000042">
    <property type="protein sequence ID" value="PRQ37518.1"/>
    <property type="molecule type" value="Genomic_DNA"/>
</dbReference>